<dbReference type="EMBL" id="JABSTR010000007">
    <property type="protein sequence ID" value="KAH9375460.1"/>
    <property type="molecule type" value="Genomic_DNA"/>
</dbReference>
<keyword evidence="2" id="KW-1185">Reference proteome</keyword>
<reference evidence="1 2" key="1">
    <citation type="journal article" date="2020" name="Cell">
        <title>Large-Scale Comparative Analyses of Tick Genomes Elucidate Their Genetic Diversity and Vector Capacities.</title>
        <authorList>
            <consortium name="Tick Genome and Microbiome Consortium (TIGMIC)"/>
            <person name="Jia N."/>
            <person name="Wang J."/>
            <person name="Shi W."/>
            <person name="Du L."/>
            <person name="Sun Y."/>
            <person name="Zhan W."/>
            <person name="Jiang J.F."/>
            <person name="Wang Q."/>
            <person name="Zhang B."/>
            <person name="Ji P."/>
            <person name="Bell-Sakyi L."/>
            <person name="Cui X.M."/>
            <person name="Yuan T.T."/>
            <person name="Jiang B.G."/>
            <person name="Yang W.F."/>
            <person name="Lam T.T."/>
            <person name="Chang Q.C."/>
            <person name="Ding S.J."/>
            <person name="Wang X.J."/>
            <person name="Zhu J.G."/>
            <person name="Ruan X.D."/>
            <person name="Zhao L."/>
            <person name="Wei J.T."/>
            <person name="Ye R.Z."/>
            <person name="Que T.C."/>
            <person name="Du C.H."/>
            <person name="Zhou Y.H."/>
            <person name="Cheng J.X."/>
            <person name="Dai P.F."/>
            <person name="Guo W.B."/>
            <person name="Han X.H."/>
            <person name="Huang E.J."/>
            <person name="Li L.F."/>
            <person name="Wei W."/>
            <person name="Gao Y.C."/>
            <person name="Liu J.Z."/>
            <person name="Shao H.Z."/>
            <person name="Wang X."/>
            <person name="Wang C.C."/>
            <person name="Yang T.C."/>
            <person name="Huo Q.B."/>
            <person name="Li W."/>
            <person name="Chen H.Y."/>
            <person name="Chen S.E."/>
            <person name="Zhou L.G."/>
            <person name="Ni X.B."/>
            <person name="Tian J.H."/>
            <person name="Sheng Y."/>
            <person name="Liu T."/>
            <person name="Pan Y.S."/>
            <person name="Xia L.Y."/>
            <person name="Li J."/>
            <person name="Zhao F."/>
            <person name="Cao W.C."/>
        </authorList>
    </citation>
    <scope>NUCLEOTIDE SEQUENCE [LARGE SCALE GENOMIC DNA]</scope>
    <source>
        <strain evidence="1">HaeL-2018</strain>
    </source>
</reference>
<gene>
    <name evidence="1" type="ORF">HPB48_015435</name>
</gene>
<dbReference type="OrthoDB" id="4446818at2759"/>
<sequence length="99" mass="10992">MARLTPLLEDILSLNFAIYADNITIWATTGAPGEQEQTLQLVLDAINTYLQTMGRTASAEKTEYVVVLNGPFMKTEAIRNYFPSPWQANGYSGNLPFGF</sequence>
<dbReference type="AlphaFoldDB" id="A0A9J6GMT7"/>
<dbReference type="OMA" id="SPWQANG"/>
<dbReference type="VEuPathDB" id="VectorBase:HLOH_064935"/>
<proteinExistence type="predicted"/>
<protein>
    <submittedName>
        <fullName evidence="1">Uncharacterized protein</fullName>
    </submittedName>
</protein>
<name>A0A9J6GMT7_HAELO</name>
<evidence type="ECO:0000313" key="1">
    <source>
        <dbReference type="EMBL" id="KAH9375460.1"/>
    </source>
</evidence>
<accession>A0A9J6GMT7</accession>
<organism evidence="1 2">
    <name type="scientific">Haemaphysalis longicornis</name>
    <name type="common">Bush tick</name>
    <dbReference type="NCBI Taxonomy" id="44386"/>
    <lineage>
        <taxon>Eukaryota</taxon>
        <taxon>Metazoa</taxon>
        <taxon>Ecdysozoa</taxon>
        <taxon>Arthropoda</taxon>
        <taxon>Chelicerata</taxon>
        <taxon>Arachnida</taxon>
        <taxon>Acari</taxon>
        <taxon>Parasitiformes</taxon>
        <taxon>Ixodida</taxon>
        <taxon>Ixodoidea</taxon>
        <taxon>Ixodidae</taxon>
        <taxon>Haemaphysalinae</taxon>
        <taxon>Haemaphysalis</taxon>
    </lineage>
</organism>
<dbReference type="Proteomes" id="UP000821853">
    <property type="component" value="Chromosome 5"/>
</dbReference>
<evidence type="ECO:0000313" key="2">
    <source>
        <dbReference type="Proteomes" id="UP000821853"/>
    </source>
</evidence>
<comment type="caution">
    <text evidence="1">The sequence shown here is derived from an EMBL/GenBank/DDBJ whole genome shotgun (WGS) entry which is preliminary data.</text>
</comment>